<evidence type="ECO:0008006" key="4">
    <source>
        <dbReference type="Google" id="ProtNLM"/>
    </source>
</evidence>
<dbReference type="InterPro" id="IPR025100">
    <property type="entry name" value="DUF4025"/>
</dbReference>
<dbReference type="AlphaFoldDB" id="A0A1S2LT86"/>
<dbReference type="RefSeq" id="WP_071311653.1">
    <property type="nucleotide sequence ID" value="NZ_MLQQ01000001.1"/>
</dbReference>
<feature type="compositionally biased region" description="Polar residues" evidence="1">
    <location>
        <begin position="7"/>
        <end position="25"/>
    </location>
</feature>
<dbReference type="OrthoDB" id="2476089at2"/>
<evidence type="ECO:0000313" key="3">
    <source>
        <dbReference type="Proteomes" id="UP000180098"/>
    </source>
</evidence>
<evidence type="ECO:0000256" key="1">
    <source>
        <dbReference type="SAM" id="MobiDB-lite"/>
    </source>
</evidence>
<gene>
    <name evidence="2" type="ORF">BKP35_01685</name>
</gene>
<proteinExistence type="predicted"/>
<name>A0A1S2LT86_9BACI</name>
<comment type="caution">
    <text evidence="2">The sequence shown here is derived from an EMBL/GenBank/DDBJ whole genome shotgun (WGS) entry which is preliminary data.</text>
</comment>
<keyword evidence="3" id="KW-1185">Reference proteome</keyword>
<reference evidence="2 3" key="1">
    <citation type="submission" date="2016-10" db="EMBL/GenBank/DDBJ databases">
        <title>Draft genome sequences of four alkaliphilic bacteria belonging to the Anaerobacillus genus.</title>
        <authorList>
            <person name="Bassil N.M."/>
            <person name="Lloyd J.R."/>
        </authorList>
    </citation>
    <scope>NUCLEOTIDE SEQUENCE [LARGE SCALE GENOMIC DNA]</scope>
    <source>
        <strain evidence="2 3">DSM 15340</strain>
    </source>
</reference>
<dbReference type="Proteomes" id="UP000180098">
    <property type="component" value="Unassembled WGS sequence"/>
</dbReference>
<feature type="region of interest" description="Disordered" evidence="1">
    <location>
        <begin position="1"/>
        <end position="65"/>
    </location>
</feature>
<sequence length="65" mass="7259">MGKKNNNKSSQVAENSFDPSDYNSSEEIDKGLAITHEQVSDTLTEGTIDGKIDNLEEKEKQFPKK</sequence>
<organism evidence="2 3">
    <name type="scientific">Anaerobacillus arseniciselenatis</name>
    <dbReference type="NCBI Taxonomy" id="85682"/>
    <lineage>
        <taxon>Bacteria</taxon>
        <taxon>Bacillati</taxon>
        <taxon>Bacillota</taxon>
        <taxon>Bacilli</taxon>
        <taxon>Bacillales</taxon>
        <taxon>Bacillaceae</taxon>
        <taxon>Anaerobacillus</taxon>
    </lineage>
</organism>
<accession>A0A1S2LT86</accession>
<dbReference type="Pfam" id="PF13217">
    <property type="entry name" value="DUF4025"/>
    <property type="match status" value="1"/>
</dbReference>
<evidence type="ECO:0000313" key="2">
    <source>
        <dbReference type="EMBL" id="OIJ15728.1"/>
    </source>
</evidence>
<dbReference type="EMBL" id="MLQQ01000001">
    <property type="protein sequence ID" value="OIJ15728.1"/>
    <property type="molecule type" value="Genomic_DNA"/>
</dbReference>
<protein>
    <recommendedName>
        <fullName evidence="4">DUF4025 domain-containing protein</fullName>
    </recommendedName>
</protein>
<feature type="compositionally biased region" description="Basic and acidic residues" evidence="1">
    <location>
        <begin position="48"/>
        <end position="65"/>
    </location>
</feature>